<proteinExistence type="predicted"/>
<evidence type="ECO:0000313" key="2">
    <source>
        <dbReference type="Proteomes" id="UP001302274"/>
    </source>
</evidence>
<name>A0ABU5VVW9_9BACT</name>
<sequence length="184" mass="21050">MSLNISYQFNDITLDKTITPIWAEQIKRWSQLDEASFVLAEAVSKNMDFFGEGFDQLVVVSTQGSLHTDRLFVNDVKISPSNFVHTLPNVRSIVFSVLTKWEGPLFCLSQGTHSLVSFLNEARLVHQDQKTLVISLNKLNNIHQCDFYLVGKNCKNSQYTFTSADQIESDFTFRSKLMSLRKMN</sequence>
<accession>A0ABU5VVW9</accession>
<organism evidence="1 2">
    <name type="scientific">Bacteriovorax antarcticus</name>
    <dbReference type="NCBI Taxonomy" id="3088717"/>
    <lineage>
        <taxon>Bacteria</taxon>
        <taxon>Pseudomonadati</taxon>
        <taxon>Bdellovibrionota</taxon>
        <taxon>Bacteriovoracia</taxon>
        <taxon>Bacteriovoracales</taxon>
        <taxon>Bacteriovoracaceae</taxon>
        <taxon>Bacteriovorax</taxon>
    </lineage>
</organism>
<keyword evidence="2" id="KW-1185">Reference proteome</keyword>
<dbReference type="EMBL" id="JAYGJQ010000002">
    <property type="protein sequence ID" value="MEA9357187.1"/>
    <property type="molecule type" value="Genomic_DNA"/>
</dbReference>
<reference evidence="1 2" key="1">
    <citation type="submission" date="2023-11" db="EMBL/GenBank/DDBJ databases">
        <title>A Novel Polar Bacteriovorax (B. antarcticus) Isolated from the Biocrust in Antarctica.</title>
        <authorList>
            <person name="Mun W."/>
            <person name="Choi S.Y."/>
            <person name="Mitchell R.J."/>
        </authorList>
    </citation>
    <scope>NUCLEOTIDE SEQUENCE [LARGE SCALE GENOMIC DNA]</scope>
    <source>
        <strain evidence="1 2">PP10</strain>
    </source>
</reference>
<comment type="caution">
    <text evidence="1">The sequence shown here is derived from an EMBL/GenBank/DDBJ whole genome shotgun (WGS) entry which is preliminary data.</text>
</comment>
<dbReference type="RefSeq" id="WP_323577085.1">
    <property type="nucleotide sequence ID" value="NZ_JAYGJQ010000002.1"/>
</dbReference>
<gene>
    <name evidence="1" type="ORF">SHI21_13260</name>
</gene>
<evidence type="ECO:0000313" key="1">
    <source>
        <dbReference type="EMBL" id="MEA9357187.1"/>
    </source>
</evidence>
<protein>
    <submittedName>
        <fullName evidence="1">Uncharacterized protein</fullName>
    </submittedName>
</protein>
<dbReference type="Proteomes" id="UP001302274">
    <property type="component" value="Unassembled WGS sequence"/>
</dbReference>